<proteinExistence type="predicted"/>
<dbReference type="HOGENOM" id="CLU_172467_0_0_5"/>
<dbReference type="KEGG" id="hdt:HYPDE_36383"/>
<organism evidence="1 2">
    <name type="scientific">Hyphomicrobium denitrificans 1NES1</name>
    <dbReference type="NCBI Taxonomy" id="670307"/>
    <lineage>
        <taxon>Bacteria</taxon>
        <taxon>Pseudomonadati</taxon>
        <taxon>Pseudomonadota</taxon>
        <taxon>Alphaproteobacteria</taxon>
        <taxon>Hyphomicrobiales</taxon>
        <taxon>Hyphomicrobiaceae</taxon>
        <taxon>Hyphomicrobium</taxon>
    </lineage>
</organism>
<evidence type="ECO:0000313" key="1">
    <source>
        <dbReference type="EMBL" id="AGK58948.1"/>
    </source>
</evidence>
<dbReference type="STRING" id="670307.HYPDE_36383"/>
<gene>
    <name evidence="1" type="ORF">HYPDE_36383</name>
</gene>
<sequence>MDKTLHLAIFGFAFVVGIGPAMSQSADEPTRDLLASQIRDQGFTCDKPKGAEREVKESKPNETVWILTCENDTYRMTVIPDMAAKVEKLKK</sequence>
<reference evidence="1 2" key="1">
    <citation type="journal article" date="2013" name="Genome Announc.">
        <title>Genome sequences for three denitrifying bacterial strains isolated from a uranium- and nitrate-contaminated subsurface environment.</title>
        <authorList>
            <person name="Venkatramanan R."/>
            <person name="Prakash O."/>
            <person name="Woyke T."/>
            <person name="Chain P."/>
            <person name="Goodwin L.A."/>
            <person name="Watson D."/>
            <person name="Brooks S."/>
            <person name="Kostka J.E."/>
            <person name="Green S.J."/>
        </authorList>
    </citation>
    <scope>NUCLEOTIDE SEQUENCE [LARGE SCALE GENOMIC DNA]</scope>
    <source>
        <strain evidence="1 2">1NES1</strain>
    </source>
</reference>
<protein>
    <submittedName>
        <fullName evidence="1">Uncharacterized protein</fullName>
    </submittedName>
</protein>
<dbReference type="OrthoDB" id="8020600at2"/>
<name>N0B7E3_9HYPH</name>
<keyword evidence="2" id="KW-1185">Reference proteome</keyword>
<evidence type="ECO:0000313" key="2">
    <source>
        <dbReference type="Proteomes" id="UP000005952"/>
    </source>
</evidence>
<dbReference type="EMBL" id="CP005587">
    <property type="protein sequence ID" value="AGK58948.1"/>
    <property type="molecule type" value="Genomic_DNA"/>
</dbReference>
<accession>N0B7E3</accession>
<dbReference type="Proteomes" id="UP000005952">
    <property type="component" value="Chromosome"/>
</dbReference>
<dbReference type="AlphaFoldDB" id="N0B7E3"/>
<dbReference type="eggNOG" id="ENOG5033GY4">
    <property type="taxonomic scope" value="Bacteria"/>
</dbReference>
<dbReference type="RefSeq" id="WP_015598965.1">
    <property type="nucleotide sequence ID" value="NC_021172.1"/>
</dbReference>